<proteinExistence type="predicted"/>
<evidence type="ECO:0000313" key="11">
    <source>
        <dbReference type="Proteomes" id="UP001196068"/>
    </source>
</evidence>
<evidence type="ECO:0000313" key="10">
    <source>
        <dbReference type="EMBL" id="MBR0656781.1"/>
    </source>
</evidence>
<dbReference type="Proteomes" id="UP001196068">
    <property type="component" value="Unassembled WGS sequence"/>
</dbReference>
<dbReference type="GO" id="GO:0005524">
    <property type="term" value="F:ATP binding"/>
    <property type="evidence" value="ECO:0007669"/>
    <property type="project" value="UniProtKB-KW"/>
</dbReference>
<dbReference type="Gene3D" id="1.20.1560.10">
    <property type="entry name" value="ABC transporter type 1, transmembrane domain"/>
    <property type="match status" value="1"/>
</dbReference>
<dbReference type="Gene3D" id="3.40.50.300">
    <property type="entry name" value="P-loop containing nucleotide triphosphate hydrolases"/>
    <property type="match status" value="1"/>
</dbReference>
<dbReference type="InterPro" id="IPR003439">
    <property type="entry name" value="ABC_transporter-like_ATP-bd"/>
</dbReference>
<dbReference type="Pfam" id="PF00664">
    <property type="entry name" value="ABC_membrane"/>
    <property type="match status" value="1"/>
</dbReference>
<feature type="transmembrane region" description="Helical" evidence="7">
    <location>
        <begin position="152"/>
        <end position="171"/>
    </location>
</feature>
<feature type="domain" description="ABC transmembrane type-1" evidence="9">
    <location>
        <begin position="19"/>
        <end position="295"/>
    </location>
</feature>
<keyword evidence="3" id="KW-0547">Nucleotide-binding</keyword>
<feature type="transmembrane region" description="Helical" evidence="7">
    <location>
        <begin position="54"/>
        <end position="75"/>
    </location>
</feature>
<feature type="transmembrane region" description="Helical" evidence="7">
    <location>
        <begin position="125"/>
        <end position="146"/>
    </location>
</feature>
<name>A0AAF1K6S5_9PROT</name>
<dbReference type="SMART" id="SM00382">
    <property type="entry name" value="AAA"/>
    <property type="match status" value="1"/>
</dbReference>
<keyword evidence="5 7" id="KW-1133">Transmembrane helix</keyword>
<dbReference type="PROSITE" id="PS00211">
    <property type="entry name" value="ABC_TRANSPORTER_1"/>
    <property type="match status" value="1"/>
</dbReference>
<keyword evidence="2 7" id="KW-0812">Transmembrane</keyword>
<dbReference type="PANTHER" id="PTHR43394">
    <property type="entry name" value="ATP-DEPENDENT PERMEASE MDL1, MITOCHONDRIAL"/>
    <property type="match status" value="1"/>
</dbReference>
<dbReference type="InterPro" id="IPR027417">
    <property type="entry name" value="P-loop_NTPase"/>
</dbReference>
<dbReference type="Pfam" id="PF00005">
    <property type="entry name" value="ABC_tran"/>
    <property type="match status" value="1"/>
</dbReference>
<protein>
    <submittedName>
        <fullName evidence="10">ATP-binding cassette domain-containing protein</fullName>
    </submittedName>
</protein>
<dbReference type="EMBL" id="JAAEDH010000022">
    <property type="protein sequence ID" value="MBR0656781.1"/>
    <property type="molecule type" value="Genomic_DNA"/>
</dbReference>
<sequence>MSAHGRTIGDHAGTAGVMALCLGLSVGVQCALLASPLLTMHVFDGVLQSRNDDTLLALTVGFVLMVSLGGLLRYLRARLVATATESAGMRLQSGALGASVRGAMAGDRARGLAALGDVSEVRRMLGGAVASDLLDLLTVPAAIAFLFLLHPIYGWTAVGGCVLLALLGALADRTTRALVRSAMSEQARSTAALTGRLRGRDMLHGLGMLRATLQRWRPEGQRAIELGDAAQRRARAIQGLASFTGLMLQMVMVTIGAWLVARQEASTGSLLAATMLAGMAAAPVSRVVATWRDWAFGVAAWRRLTGFIATNAPPPWLPHDAEAPAGLHVANLTVTTPDGTRTLVRALDLAVAPGSVLGVRGPNGAGKSTLLRALLGICAVRDGERRLDGHDLRMPGLRNAAVGYLPQGAQLLHGSVLDNIRRFGDGDAASAVAAARRVGAHDAIGRLPRGYDTPAGSQSGLSGGQRQLVALARAFHGAPRLLVLDEPEAGLDAASIALLHAAVANARDAGAVIILVTHDPAEWAGLATEWLDLAADGAWHLTPAAKAGDRP</sequence>
<dbReference type="GO" id="GO:0015421">
    <property type="term" value="F:ABC-type oligopeptide transporter activity"/>
    <property type="evidence" value="ECO:0007669"/>
    <property type="project" value="TreeGrafter"/>
</dbReference>
<dbReference type="SUPFAM" id="SSF90123">
    <property type="entry name" value="ABC transporter transmembrane region"/>
    <property type="match status" value="1"/>
</dbReference>
<comment type="subcellular location">
    <subcellularLocation>
        <location evidence="1">Cell membrane</location>
        <topology evidence="1">Multi-pass membrane protein</topology>
    </subcellularLocation>
</comment>
<reference evidence="10" key="2">
    <citation type="journal article" date="2021" name="Syst. Appl. Microbiol.">
        <title>Roseomonas hellenica sp. nov., isolated from roots of wild-growing Alkanna tinctoria.</title>
        <authorList>
            <person name="Rat A."/>
            <person name="Naranjo H.D."/>
            <person name="Lebbe L."/>
            <person name="Cnockaert M."/>
            <person name="Krigas N."/>
            <person name="Grigoriadou K."/>
            <person name="Maloupa E."/>
            <person name="Willems A."/>
        </authorList>
    </citation>
    <scope>NUCLEOTIDE SEQUENCE</scope>
    <source>
        <strain evidence="10">LMG 28251</strain>
    </source>
</reference>
<reference evidence="10" key="1">
    <citation type="submission" date="2020-01" db="EMBL/GenBank/DDBJ databases">
        <authorList>
            <person name="Rat A."/>
        </authorList>
    </citation>
    <scope>NUCLEOTIDE SEQUENCE</scope>
    <source>
        <strain evidence="10">LMG 28251</strain>
    </source>
</reference>
<dbReference type="PROSITE" id="PS50893">
    <property type="entry name" value="ABC_TRANSPORTER_2"/>
    <property type="match status" value="1"/>
</dbReference>
<dbReference type="AlphaFoldDB" id="A0AAF1K6S5"/>
<evidence type="ECO:0000256" key="1">
    <source>
        <dbReference type="ARBA" id="ARBA00004651"/>
    </source>
</evidence>
<evidence type="ECO:0000256" key="2">
    <source>
        <dbReference type="ARBA" id="ARBA00022692"/>
    </source>
</evidence>
<accession>A0AAF1K6S5</accession>
<evidence type="ECO:0000256" key="6">
    <source>
        <dbReference type="ARBA" id="ARBA00023136"/>
    </source>
</evidence>
<evidence type="ECO:0000256" key="4">
    <source>
        <dbReference type="ARBA" id="ARBA00022840"/>
    </source>
</evidence>
<evidence type="ECO:0000256" key="3">
    <source>
        <dbReference type="ARBA" id="ARBA00022741"/>
    </source>
</evidence>
<evidence type="ECO:0000259" key="9">
    <source>
        <dbReference type="PROSITE" id="PS50929"/>
    </source>
</evidence>
<dbReference type="InterPro" id="IPR003593">
    <property type="entry name" value="AAA+_ATPase"/>
</dbReference>
<dbReference type="InterPro" id="IPR011527">
    <property type="entry name" value="ABC1_TM_dom"/>
</dbReference>
<dbReference type="RefSeq" id="WP_211875650.1">
    <property type="nucleotide sequence ID" value="NZ_JAAEDH010000022.1"/>
</dbReference>
<evidence type="ECO:0000256" key="5">
    <source>
        <dbReference type="ARBA" id="ARBA00022989"/>
    </source>
</evidence>
<feature type="domain" description="ABC transporter" evidence="8">
    <location>
        <begin position="327"/>
        <end position="551"/>
    </location>
</feature>
<keyword evidence="4 10" id="KW-0067">ATP-binding</keyword>
<dbReference type="PANTHER" id="PTHR43394:SF1">
    <property type="entry name" value="ATP-BINDING CASSETTE SUB-FAMILY B MEMBER 10, MITOCHONDRIAL"/>
    <property type="match status" value="1"/>
</dbReference>
<organism evidence="10 11">
    <name type="scientific">Plastoroseomonas arctica</name>
    <dbReference type="NCBI Taxonomy" id="1509237"/>
    <lineage>
        <taxon>Bacteria</taxon>
        <taxon>Pseudomonadati</taxon>
        <taxon>Pseudomonadota</taxon>
        <taxon>Alphaproteobacteria</taxon>
        <taxon>Acetobacterales</taxon>
        <taxon>Acetobacteraceae</taxon>
        <taxon>Plastoroseomonas</taxon>
    </lineage>
</organism>
<gene>
    <name evidence="10" type="ORF">GXW79_17005</name>
</gene>
<keyword evidence="6 7" id="KW-0472">Membrane</keyword>
<comment type="caution">
    <text evidence="10">The sequence shown here is derived from an EMBL/GenBank/DDBJ whole genome shotgun (WGS) entry which is preliminary data.</text>
</comment>
<dbReference type="InterPro" id="IPR039421">
    <property type="entry name" value="Type_1_exporter"/>
</dbReference>
<dbReference type="SUPFAM" id="SSF52540">
    <property type="entry name" value="P-loop containing nucleoside triphosphate hydrolases"/>
    <property type="match status" value="1"/>
</dbReference>
<dbReference type="GO" id="GO:0005886">
    <property type="term" value="C:plasma membrane"/>
    <property type="evidence" value="ECO:0007669"/>
    <property type="project" value="UniProtKB-SubCell"/>
</dbReference>
<feature type="transmembrane region" description="Helical" evidence="7">
    <location>
        <begin position="12"/>
        <end position="34"/>
    </location>
</feature>
<feature type="transmembrane region" description="Helical" evidence="7">
    <location>
        <begin position="240"/>
        <end position="261"/>
    </location>
</feature>
<dbReference type="InterPro" id="IPR017871">
    <property type="entry name" value="ABC_transporter-like_CS"/>
</dbReference>
<dbReference type="PROSITE" id="PS50929">
    <property type="entry name" value="ABC_TM1F"/>
    <property type="match status" value="1"/>
</dbReference>
<evidence type="ECO:0000259" key="8">
    <source>
        <dbReference type="PROSITE" id="PS50893"/>
    </source>
</evidence>
<dbReference type="InterPro" id="IPR036640">
    <property type="entry name" value="ABC1_TM_sf"/>
</dbReference>
<dbReference type="GO" id="GO:0016887">
    <property type="term" value="F:ATP hydrolysis activity"/>
    <property type="evidence" value="ECO:0007669"/>
    <property type="project" value="InterPro"/>
</dbReference>
<keyword evidence="11" id="KW-1185">Reference proteome</keyword>
<evidence type="ECO:0000256" key="7">
    <source>
        <dbReference type="SAM" id="Phobius"/>
    </source>
</evidence>